<evidence type="ECO:0000256" key="3">
    <source>
        <dbReference type="ARBA" id="ARBA00022980"/>
    </source>
</evidence>
<keyword evidence="4" id="KW-0496">Mitochondrion</keyword>
<evidence type="ECO:0000256" key="4">
    <source>
        <dbReference type="ARBA" id="ARBA00023128"/>
    </source>
</evidence>
<keyword evidence="3" id="KW-0689">Ribosomal protein</keyword>
<evidence type="ECO:0000256" key="2">
    <source>
        <dbReference type="ARBA" id="ARBA00022946"/>
    </source>
</evidence>
<evidence type="ECO:0000256" key="5">
    <source>
        <dbReference type="ARBA" id="ARBA00023274"/>
    </source>
</evidence>
<dbReference type="InterPro" id="IPR044444">
    <property type="entry name" value="Ribosomal_mL44_DSRM_metazoa"/>
</dbReference>
<dbReference type="Pfam" id="PF22935">
    <property type="entry name" value="RM44_endonuclase"/>
    <property type="match status" value="1"/>
</dbReference>
<comment type="caution">
    <text evidence="10">The sequence shown here is derived from an EMBL/GenBank/DDBJ whole genome shotgun (WGS) entry which is preliminary data.</text>
</comment>
<evidence type="ECO:0000256" key="6">
    <source>
        <dbReference type="ARBA" id="ARBA00024034"/>
    </source>
</evidence>
<evidence type="ECO:0000313" key="11">
    <source>
        <dbReference type="Proteomes" id="UP001359485"/>
    </source>
</evidence>
<evidence type="ECO:0000259" key="8">
    <source>
        <dbReference type="Pfam" id="PF22892"/>
    </source>
</evidence>
<dbReference type="EMBL" id="JAWJWF010000001">
    <property type="protein sequence ID" value="KAK6640509.1"/>
    <property type="molecule type" value="Genomic_DNA"/>
</dbReference>
<evidence type="ECO:0000256" key="1">
    <source>
        <dbReference type="ARBA" id="ARBA00004173"/>
    </source>
</evidence>
<dbReference type="SUPFAM" id="SSF69065">
    <property type="entry name" value="RNase III domain-like"/>
    <property type="match status" value="1"/>
</dbReference>
<keyword evidence="11" id="KW-1185">Reference proteome</keyword>
<name>A0ABR1BEP8_POLSC</name>
<dbReference type="InterPro" id="IPR055189">
    <property type="entry name" value="RM44_endonuclase"/>
</dbReference>
<evidence type="ECO:0000256" key="7">
    <source>
        <dbReference type="ARBA" id="ARBA00035187"/>
    </source>
</evidence>
<reference evidence="10 11" key="1">
    <citation type="submission" date="2023-09" db="EMBL/GenBank/DDBJ databases">
        <title>Genomes of two closely related lineages of the louse Polyplax serrata with different host specificities.</title>
        <authorList>
            <person name="Martinu J."/>
            <person name="Tarabai H."/>
            <person name="Stefka J."/>
            <person name="Hypsa V."/>
        </authorList>
    </citation>
    <scope>NUCLEOTIDE SEQUENCE [LARGE SCALE GENOMIC DNA]</scope>
    <source>
        <strain evidence="10">98ZLc_SE</strain>
    </source>
</reference>
<feature type="domain" description="Large ribosomal subunit protein mL44 endonuclease" evidence="9">
    <location>
        <begin position="72"/>
        <end position="205"/>
    </location>
</feature>
<comment type="similarity">
    <text evidence="6">Belongs to the ribonuclease III family. Mitochondrion-specific ribosomal protein mL44 subfamily.</text>
</comment>
<sequence length="344" mass="39681">MAGRSVFKLTRLFTNCTLNHLKPCVSVSQRGFKRHVSKTLRVLKERQEEYFENMDPKEKLELERRSKFTDWNYSSEIYAFGKRLQEDFLPELLVQAFTHRSYILQEQLKLKEIGVEKPNVDLSDNEELVKEGEKIISDYTKRYVAYFFPRFPLEGINSICEYLGSDEVLAYISENLGTKFLILSSDYPVEQATFSKTLKAIIGALCKSQDEKRANIFVRDFIITHLAGKEIHDFLKIDNPVEVLNCILIKDGRKECEPRIIGRSATETILANYHVGMYSDKQMMGHSSGETVDVAIEMAAVDALKRLFHTTDSHRPISYNLEELPAQVTNLKLSEWNLAAFEKK</sequence>
<proteinExistence type="inferred from homology"/>
<dbReference type="Pfam" id="PF22892">
    <property type="entry name" value="DSRM_MRPL44"/>
    <property type="match status" value="1"/>
</dbReference>
<evidence type="ECO:0000259" key="9">
    <source>
        <dbReference type="Pfam" id="PF22935"/>
    </source>
</evidence>
<comment type="subcellular location">
    <subcellularLocation>
        <location evidence="1">Mitochondrion</location>
    </subcellularLocation>
</comment>
<gene>
    <name evidence="10" type="ORF">RUM44_012204</name>
</gene>
<evidence type="ECO:0000313" key="10">
    <source>
        <dbReference type="EMBL" id="KAK6640509.1"/>
    </source>
</evidence>
<accession>A0ABR1BEP8</accession>
<dbReference type="Gene3D" id="3.30.160.20">
    <property type="match status" value="1"/>
</dbReference>
<dbReference type="Gene3D" id="1.10.1520.10">
    <property type="entry name" value="Ribonuclease III domain"/>
    <property type="match status" value="1"/>
</dbReference>
<protein>
    <recommendedName>
        <fullName evidence="7">Large ribosomal subunit protein mL44</fullName>
    </recommendedName>
</protein>
<feature type="domain" description="Large ribosomal subunit protein mL44 dsRNA binding" evidence="8">
    <location>
        <begin position="236"/>
        <end position="324"/>
    </location>
</feature>
<dbReference type="CDD" id="cd19874">
    <property type="entry name" value="DSRM_MRPL44"/>
    <property type="match status" value="1"/>
</dbReference>
<dbReference type="InterPro" id="IPR036389">
    <property type="entry name" value="RNase_III_sf"/>
</dbReference>
<keyword evidence="2" id="KW-0809">Transit peptide</keyword>
<dbReference type="Proteomes" id="UP001359485">
    <property type="component" value="Unassembled WGS sequence"/>
</dbReference>
<keyword evidence="5" id="KW-0687">Ribonucleoprotein</keyword>
<organism evidence="10 11">
    <name type="scientific">Polyplax serrata</name>
    <name type="common">Common mouse louse</name>
    <dbReference type="NCBI Taxonomy" id="468196"/>
    <lineage>
        <taxon>Eukaryota</taxon>
        <taxon>Metazoa</taxon>
        <taxon>Ecdysozoa</taxon>
        <taxon>Arthropoda</taxon>
        <taxon>Hexapoda</taxon>
        <taxon>Insecta</taxon>
        <taxon>Pterygota</taxon>
        <taxon>Neoptera</taxon>
        <taxon>Paraneoptera</taxon>
        <taxon>Psocodea</taxon>
        <taxon>Troctomorpha</taxon>
        <taxon>Phthiraptera</taxon>
        <taxon>Anoplura</taxon>
        <taxon>Polyplacidae</taxon>
        <taxon>Polyplax</taxon>
    </lineage>
</organism>